<organism evidence="1 2">
    <name type="scientific">Planctomicrobium piriforme</name>
    <dbReference type="NCBI Taxonomy" id="1576369"/>
    <lineage>
        <taxon>Bacteria</taxon>
        <taxon>Pseudomonadati</taxon>
        <taxon>Planctomycetota</taxon>
        <taxon>Planctomycetia</taxon>
        <taxon>Planctomycetales</taxon>
        <taxon>Planctomycetaceae</taxon>
        <taxon>Planctomicrobium</taxon>
    </lineage>
</organism>
<protein>
    <submittedName>
        <fullName evidence="1">Uncharacterized protein</fullName>
    </submittedName>
</protein>
<gene>
    <name evidence="1" type="ORF">SAMN05421753_108121</name>
</gene>
<name>A0A1I3HMB7_9PLAN</name>
<evidence type="ECO:0000313" key="2">
    <source>
        <dbReference type="Proteomes" id="UP000199518"/>
    </source>
</evidence>
<reference evidence="2" key="1">
    <citation type="submission" date="2016-10" db="EMBL/GenBank/DDBJ databases">
        <authorList>
            <person name="Varghese N."/>
            <person name="Submissions S."/>
        </authorList>
    </citation>
    <scope>NUCLEOTIDE SEQUENCE [LARGE SCALE GENOMIC DNA]</scope>
    <source>
        <strain evidence="2">DSM 26348</strain>
    </source>
</reference>
<dbReference type="Proteomes" id="UP000199518">
    <property type="component" value="Unassembled WGS sequence"/>
</dbReference>
<dbReference type="EMBL" id="FOQD01000008">
    <property type="protein sequence ID" value="SFI36864.1"/>
    <property type="molecule type" value="Genomic_DNA"/>
</dbReference>
<dbReference type="RefSeq" id="WP_092050406.1">
    <property type="nucleotide sequence ID" value="NZ_FOQD01000008.1"/>
</dbReference>
<keyword evidence="2" id="KW-1185">Reference proteome</keyword>
<accession>A0A1I3HMB7</accession>
<dbReference type="OrthoDB" id="291728at2"/>
<dbReference type="AlphaFoldDB" id="A0A1I3HMB7"/>
<evidence type="ECO:0000313" key="1">
    <source>
        <dbReference type="EMBL" id="SFI36864.1"/>
    </source>
</evidence>
<dbReference type="STRING" id="1576369.SAMN05421753_108121"/>
<proteinExistence type="predicted"/>
<sequence length="82" mass="8904">MSRNHESSPILAGNQVRVAAHPFVLSEKQSGSQPLVTLRREGDVIREIHVRCACGETIILDCDYAAGTVSSTHRHAPQKAAQ</sequence>